<dbReference type="AlphaFoldDB" id="A0A179T8N3"/>
<organism evidence="1 2">
    <name type="scientific">Metabacillus litoralis</name>
    <dbReference type="NCBI Taxonomy" id="152268"/>
    <lineage>
        <taxon>Bacteria</taxon>
        <taxon>Bacillati</taxon>
        <taxon>Bacillota</taxon>
        <taxon>Bacilli</taxon>
        <taxon>Bacillales</taxon>
        <taxon>Bacillaceae</taxon>
        <taxon>Metabacillus</taxon>
    </lineage>
</organism>
<dbReference type="OrthoDB" id="2968867at2"/>
<evidence type="ECO:0000313" key="1">
    <source>
        <dbReference type="EMBL" id="OAS88742.1"/>
    </source>
</evidence>
<evidence type="ECO:0008006" key="3">
    <source>
        <dbReference type="Google" id="ProtNLM"/>
    </source>
</evidence>
<dbReference type="STRING" id="152268.A6K24_14905"/>
<name>A0A179T8N3_9BACI</name>
<dbReference type="RefSeq" id="WP_066326547.1">
    <property type="nucleotide sequence ID" value="NZ_LWSG01000002.1"/>
</dbReference>
<comment type="caution">
    <text evidence="1">The sequence shown here is derived from an EMBL/GenBank/DDBJ whole genome shotgun (WGS) entry which is preliminary data.</text>
</comment>
<proteinExistence type="predicted"/>
<sequence length="92" mass="10405">MPIQYHDQVSLLKDILSEHQSECCGTVAECEQLERVIKSLMANSSTGQNVKGVLEDIYFYSQSGKNSASLDQHIESHQDQLSQWIQDIDTFS</sequence>
<reference evidence="2" key="1">
    <citation type="submission" date="2016-04" db="EMBL/GenBank/DDBJ databases">
        <authorList>
            <person name="Lyu Z."/>
            <person name="Lyu W."/>
        </authorList>
    </citation>
    <scope>NUCLEOTIDE SEQUENCE [LARGE SCALE GENOMIC DNA]</scope>
    <source>
        <strain evidence="2">C44</strain>
    </source>
</reference>
<dbReference type="Proteomes" id="UP000078534">
    <property type="component" value="Unassembled WGS sequence"/>
</dbReference>
<dbReference type="EMBL" id="LWSG01000002">
    <property type="protein sequence ID" value="OAS88742.1"/>
    <property type="molecule type" value="Genomic_DNA"/>
</dbReference>
<protein>
    <recommendedName>
        <fullName evidence="3">YtzH-like protein</fullName>
    </recommendedName>
</protein>
<gene>
    <name evidence="1" type="ORF">A6K24_14905</name>
</gene>
<dbReference type="InterPro" id="IPR025547">
    <property type="entry name" value="YtzH"/>
</dbReference>
<evidence type="ECO:0000313" key="2">
    <source>
        <dbReference type="Proteomes" id="UP000078534"/>
    </source>
</evidence>
<keyword evidence="2" id="KW-1185">Reference proteome</keyword>
<dbReference type="Pfam" id="PF14165">
    <property type="entry name" value="YtzH"/>
    <property type="match status" value="1"/>
</dbReference>
<accession>A0A179T8N3</accession>